<dbReference type="EMBL" id="JAHRIM010039158">
    <property type="protein sequence ID" value="MEQ2266212.1"/>
    <property type="molecule type" value="Genomic_DNA"/>
</dbReference>
<evidence type="ECO:0000256" key="1">
    <source>
        <dbReference type="SAM" id="MobiDB-lite"/>
    </source>
</evidence>
<reference evidence="2 3" key="1">
    <citation type="submission" date="2021-06" db="EMBL/GenBank/DDBJ databases">
        <authorList>
            <person name="Palmer J.M."/>
        </authorList>
    </citation>
    <scope>NUCLEOTIDE SEQUENCE [LARGE SCALE GENOMIC DNA]</scope>
    <source>
        <strain evidence="2 3">XR_2019</strain>
        <tissue evidence="2">Muscle</tissue>
    </source>
</reference>
<name>A0ABV0WCM4_9TELE</name>
<dbReference type="Proteomes" id="UP001444071">
    <property type="component" value="Unassembled WGS sequence"/>
</dbReference>
<comment type="caution">
    <text evidence="2">The sequence shown here is derived from an EMBL/GenBank/DDBJ whole genome shotgun (WGS) entry which is preliminary data.</text>
</comment>
<evidence type="ECO:0000313" key="2">
    <source>
        <dbReference type="EMBL" id="MEQ2266212.1"/>
    </source>
</evidence>
<keyword evidence="3" id="KW-1185">Reference proteome</keyword>
<organism evidence="2 3">
    <name type="scientific">Xenotaenia resolanae</name>
    <dbReference type="NCBI Taxonomy" id="208358"/>
    <lineage>
        <taxon>Eukaryota</taxon>
        <taxon>Metazoa</taxon>
        <taxon>Chordata</taxon>
        <taxon>Craniata</taxon>
        <taxon>Vertebrata</taxon>
        <taxon>Euteleostomi</taxon>
        <taxon>Actinopterygii</taxon>
        <taxon>Neopterygii</taxon>
        <taxon>Teleostei</taxon>
        <taxon>Neoteleostei</taxon>
        <taxon>Acanthomorphata</taxon>
        <taxon>Ovalentaria</taxon>
        <taxon>Atherinomorphae</taxon>
        <taxon>Cyprinodontiformes</taxon>
        <taxon>Goodeidae</taxon>
        <taxon>Xenotaenia</taxon>
    </lineage>
</organism>
<sequence>MFLNSVFSRPSKPFVQYVLILTTDPHLKINLCTRMHESVVKKFAISRCIARLARQVNMTHPPPPLGDNTATPRQPKDVSRIAPFKVAAGWSSSDTFVSD</sequence>
<evidence type="ECO:0000313" key="3">
    <source>
        <dbReference type="Proteomes" id="UP001444071"/>
    </source>
</evidence>
<feature type="region of interest" description="Disordered" evidence="1">
    <location>
        <begin position="58"/>
        <end position="77"/>
    </location>
</feature>
<accession>A0ABV0WCM4</accession>
<protein>
    <submittedName>
        <fullName evidence="2">Uncharacterized protein</fullName>
    </submittedName>
</protein>
<gene>
    <name evidence="2" type="ORF">XENORESO_021561</name>
</gene>
<proteinExistence type="predicted"/>